<evidence type="ECO:0000313" key="2">
    <source>
        <dbReference type="WBParaSite" id="nRc.2.0.1.t36707-RA"/>
    </source>
</evidence>
<name>A0A915KDC0_ROMCU</name>
<evidence type="ECO:0000313" key="1">
    <source>
        <dbReference type="Proteomes" id="UP000887565"/>
    </source>
</evidence>
<keyword evidence="1" id="KW-1185">Reference proteome</keyword>
<sequence length="70" mass="7980">MKYANFTVLWLHSKLLLRNRESFFINTKSKNDPNHLELSKTIFIENAATNVAENASCTLGSFFKLAFDPA</sequence>
<dbReference type="WBParaSite" id="nRc.2.0.1.t36707-RA">
    <property type="protein sequence ID" value="nRc.2.0.1.t36707-RA"/>
    <property type="gene ID" value="nRc.2.0.1.g36707"/>
</dbReference>
<protein>
    <submittedName>
        <fullName evidence="2">Uncharacterized protein</fullName>
    </submittedName>
</protein>
<organism evidence="1 2">
    <name type="scientific">Romanomermis culicivorax</name>
    <name type="common">Nematode worm</name>
    <dbReference type="NCBI Taxonomy" id="13658"/>
    <lineage>
        <taxon>Eukaryota</taxon>
        <taxon>Metazoa</taxon>
        <taxon>Ecdysozoa</taxon>
        <taxon>Nematoda</taxon>
        <taxon>Enoplea</taxon>
        <taxon>Dorylaimia</taxon>
        <taxon>Mermithida</taxon>
        <taxon>Mermithoidea</taxon>
        <taxon>Mermithidae</taxon>
        <taxon>Romanomermis</taxon>
    </lineage>
</organism>
<reference evidence="2" key="1">
    <citation type="submission" date="2022-11" db="UniProtKB">
        <authorList>
            <consortium name="WormBaseParasite"/>
        </authorList>
    </citation>
    <scope>IDENTIFICATION</scope>
</reference>
<accession>A0A915KDC0</accession>
<dbReference type="Proteomes" id="UP000887565">
    <property type="component" value="Unplaced"/>
</dbReference>
<dbReference type="AlphaFoldDB" id="A0A915KDC0"/>
<proteinExistence type="predicted"/>